<evidence type="ECO:0000313" key="3">
    <source>
        <dbReference type="Proteomes" id="UP001293254"/>
    </source>
</evidence>
<dbReference type="InterPro" id="IPR025558">
    <property type="entry name" value="DUF4283"/>
</dbReference>
<dbReference type="AlphaFoldDB" id="A0AAE2CU66"/>
<evidence type="ECO:0000259" key="1">
    <source>
        <dbReference type="Pfam" id="PF14111"/>
    </source>
</evidence>
<keyword evidence="3" id="KW-1185">Reference proteome</keyword>
<evidence type="ECO:0000313" key="2">
    <source>
        <dbReference type="EMBL" id="KAK4434721.1"/>
    </source>
</evidence>
<dbReference type="Proteomes" id="UP001293254">
    <property type="component" value="Unassembled WGS sequence"/>
</dbReference>
<sequence>MDREIDQMARTMSFNDEEEQGLIIPDELWPGGPSSYALTLVCRVVTNGGINFEALSTTFIRAAMSGKGMEFSRVGSDRFLLTFQHRIDKRCILEGGPWNFENYLIVFGEIGSHDDPATMALQLCDFTVHVSLDVQKPLLRGTKIRTADVWRRFSRSRDEYSLWSLVTGNAENAWITFVGSDWGCTSFLFLKRPSHFWGFSSPSVSIRPHVTPPNEALSPGLNIGNASRMLPILESPIVQSTIAPSVVGESLVNISLVFSTPSNPNQGCSSSSIIQYRGRRGRCATSSRLCTGRKRRSVGGIVIASSPKRTQSNKVTSSSPRSRSVWRLARPFRFEYWLLRDPDCGEVVSEGWFFPFSNFSSFEGP</sequence>
<dbReference type="EMBL" id="JACGWO010000002">
    <property type="protein sequence ID" value="KAK4434721.1"/>
    <property type="molecule type" value="Genomic_DNA"/>
</dbReference>
<accession>A0AAE2CU66</accession>
<gene>
    <name evidence="2" type="ORF">Salat_0634900</name>
</gene>
<protein>
    <recommendedName>
        <fullName evidence="1">DUF4283 domain-containing protein</fullName>
    </recommendedName>
</protein>
<reference evidence="2" key="1">
    <citation type="submission" date="2020-06" db="EMBL/GenBank/DDBJ databases">
        <authorList>
            <person name="Li T."/>
            <person name="Hu X."/>
            <person name="Zhang T."/>
            <person name="Song X."/>
            <person name="Zhang H."/>
            <person name="Dai N."/>
            <person name="Sheng W."/>
            <person name="Hou X."/>
            <person name="Wei L."/>
        </authorList>
    </citation>
    <scope>NUCLEOTIDE SEQUENCE</scope>
    <source>
        <strain evidence="2">3651</strain>
        <tissue evidence="2">Leaf</tissue>
    </source>
</reference>
<dbReference type="Pfam" id="PF14111">
    <property type="entry name" value="DUF4283"/>
    <property type="match status" value="1"/>
</dbReference>
<feature type="domain" description="DUF4283" evidence="1">
    <location>
        <begin position="38"/>
        <end position="106"/>
    </location>
</feature>
<proteinExistence type="predicted"/>
<reference evidence="2" key="2">
    <citation type="journal article" date="2024" name="Plant">
        <title>Genomic evolution and insights into agronomic trait innovations of Sesamum species.</title>
        <authorList>
            <person name="Miao H."/>
            <person name="Wang L."/>
            <person name="Qu L."/>
            <person name="Liu H."/>
            <person name="Sun Y."/>
            <person name="Le M."/>
            <person name="Wang Q."/>
            <person name="Wei S."/>
            <person name="Zheng Y."/>
            <person name="Lin W."/>
            <person name="Duan Y."/>
            <person name="Cao H."/>
            <person name="Xiong S."/>
            <person name="Wang X."/>
            <person name="Wei L."/>
            <person name="Li C."/>
            <person name="Ma Q."/>
            <person name="Ju M."/>
            <person name="Zhao R."/>
            <person name="Li G."/>
            <person name="Mu C."/>
            <person name="Tian Q."/>
            <person name="Mei H."/>
            <person name="Zhang T."/>
            <person name="Gao T."/>
            <person name="Zhang H."/>
        </authorList>
    </citation>
    <scope>NUCLEOTIDE SEQUENCE</scope>
    <source>
        <strain evidence="2">3651</strain>
    </source>
</reference>
<name>A0AAE2CU66_9LAMI</name>
<comment type="caution">
    <text evidence="2">The sequence shown here is derived from an EMBL/GenBank/DDBJ whole genome shotgun (WGS) entry which is preliminary data.</text>
</comment>
<organism evidence="2 3">
    <name type="scientific">Sesamum alatum</name>
    <dbReference type="NCBI Taxonomy" id="300844"/>
    <lineage>
        <taxon>Eukaryota</taxon>
        <taxon>Viridiplantae</taxon>
        <taxon>Streptophyta</taxon>
        <taxon>Embryophyta</taxon>
        <taxon>Tracheophyta</taxon>
        <taxon>Spermatophyta</taxon>
        <taxon>Magnoliopsida</taxon>
        <taxon>eudicotyledons</taxon>
        <taxon>Gunneridae</taxon>
        <taxon>Pentapetalae</taxon>
        <taxon>asterids</taxon>
        <taxon>lamiids</taxon>
        <taxon>Lamiales</taxon>
        <taxon>Pedaliaceae</taxon>
        <taxon>Sesamum</taxon>
    </lineage>
</organism>